<dbReference type="STRING" id="1122214.Mame_03108"/>
<dbReference type="AlphaFoldDB" id="A0A1U9Z3Z3"/>
<proteinExistence type="predicted"/>
<accession>A0A1U9Z3Z3</accession>
<dbReference type="KEGG" id="mmed:Mame_03108"/>
<evidence type="ECO:0008006" key="3">
    <source>
        <dbReference type="Google" id="ProtNLM"/>
    </source>
</evidence>
<dbReference type="Proteomes" id="UP000191135">
    <property type="component" value="Chromosome"/>
</dbReference>
<evidence type="ECO:0000313" key="2">
    <source>
        <dbReference type="Proteomes" id="UP000191135"/>
    </source>
</evidence>
<keyword evidence="2" id="KW-1185">Reference proteome</keyword>
<name>A0A1U9Z3Z3_9HYPH</name>
<sequence>MPDYIIEHDHWNTGLAKLPPASNIKLGPIHGVLPFDGVRNPSGRSAWSHKIHLPYRTRANNWRPKVGIAESAAEAACAHQALVCPELYDLKFQPFTVRYRDEDGKSRHHTLDLLLTFSNGYRRALYVRHEHSLSKPATARQIDAIVAATSKRKADDVCVVNASNFTRQRRENLFRMHHFVFDPDPEADEIVLDVARDLTTLWLMSDLFPHVPLERDRVFRSCYRLVAKRKLSANLDNVFWENSRLEVVT</sequence>
<reference evidence="1 2" key="1">
    <citation type="submission" date="2017-03" db="EMBL/GenBank/DDBJ databases">
        <title>Foreign affairs: Plasmid Transfer between Roseobacters and Rhizobia.</title>
        <authorList>
            <person name="Bartling P."/>
            <person name="Bunk B."/>
            <person name="Overmann J."/>
            <person name="Brinkmann H."/>
            <person name="Petersen J."/>
        </authorList>
    </citation>
    <scope>NUCLEOTIDE SEQUENCE [LARGE SCALE GENOMIC DNA]</scope>
    <source>
        <strain evidence="1 2">MACL11</strain>
    </source>
</reference>
<dbReference type="OrthoDB" id="7982727at2"/>
<protein>
    <recommendedName>
        <fullName evidence="3">TnsA endonuclease N-terminal domain-containing protein</fullName>
    </recommendedName>
</protein>
<organism evidence="1 2">
    <name type="scientific">Martelella mediterranea DSM 17316</name>
    <dbReference type="NCBI Taxonomy" id="1122214"/>
    <lineage>
        <taxon>Bacteria</taxon>
        <taxon>Pseudomonadati</taxon>
        <taxon>Pseudomonadota</taxon>
        <taxon>Alphaproteobacteria</taxon>
        <taxon>Hyphomicrobiales</taxon>
        <taxon>Aurantimonadaceae</taxon>
        <taxon>Martelella</taxon>
    </lineage>
</organism>
<evidence type="ECO:0000313" key="1">
    <source>
        <dbReference type="EMBL" id="AQZ52423.1"/>
    </source>
</evidence>
<dbReference type="EMBL" id="CP020330">
    <property type="protein sequence ID" value="AQZ52423.1"/>
    <property type="molecule type" value="Genomic_DNA"/>
</dbReference>
<dbReference type="RefSeq" id="WP_018067825.1">
    <property type="nucleotide sequence ID" value="NZ_AQWH01000060.1"/>
</dbReference>
<gene>
    <name evidence="1" type="ORF">Mame_03108</name>
</gene>